<evidence type="ECO:0000256" key="8">
    <source>
        <dbReference type="ARBA" id="ARBA00023136"/>
    </source>
</evidence>
<keyword evidence="5" id="KW-0547">Nucleotide-binding</keyword>
<feature type="transmembrane region" description="Helical" evidence="9">
    <location>
        <begin position="394"/>
        <end position="420"/>
    </location>
</feature>
<dbReference type="EnsemblMetazoa" id="ISCW006658-RA">
    <property type="protein sequence ID" value="ISCW006658-PA"/>
    <property type="gene ID" value="ISCW006658"/>
</dbReference>
<dbReference type="InterPro" id="IPR050352">
    <property type="entry name" value="ABCG_transporters"/>
</dbReference>
<dbReference type="PROSITE" id="PS50893">
    <property type="entry name" value="ABC_TRANSPORTER_2"/>
    <property type="match status" value="1"/>
</dbReference>
<dbReference type="PROSITE" id="PS00211">
    <property type="entry name" value="ABC_TRANSPORTER_1"/>
    <property type="match status" value="1"/>
</dbReference>
<evidence type="ECO:0007829" key="14">
    <source>
        <dbReference type="PeptideAtlas" id="B7PMR5"/>
    </source>
</evidence>
<evidence type="ECO:0000313" key="11">
    <source>
        <dbReference type="EMBL" id="EEC07887.1"/>
    </source>
</evidence>
<comment type="subcellular location">
    <subcellularLocation>
        <location evidence="1">Membrane</location>
        <topology evidence="1">Multi-pass membrane protein</topology>
    </subcellularLocation>
</comment>
<dbReference type="GO" id="GO:0005886">
    <property type="term" value="C:plasma membrane"/>
    <property type="evidence" value="ECO:0000318"/>
    <property type="project" value="GO_Central"/>
</dbReference>
<reference evidence="12" key="2">
    <citation type="submission" date="2020-05" db="UniProtKB">
        <authorList>
            <consortium name="EnsemblMetazoa"/>
        </authorList>
    </citation>
    <scope>IDENTIFICATION</scope>
    <source>
        <strain evidence="12">wikel</strain>
    </source>
</reference>
<evidence type="ECO:0000259" key="10">
    <source>
        <dbReference type="PROSITE" id="PS50893"/>
    </source>
</evidence>
<evidence type="ECO:0000256" key="6">
    <source>
        <dbReference type="ARBA" id="ARBA00022840"/>
    </source>
</evidence>
<dbReference type="GO" id="GO:0055085">
    <property type="term" value="P:transmembrane transport"/>
    <property type="evidence" value="ECO:0000318"/>
    <property type="project" value="GO_Central"/>
</dbReference>
<dbReference type="PANTHER" id="PTHR48041">
    <property type="entry name" value="ABC TRANSPORTER G FAMILY MEMBER 28"/>
    <property type="match status" value="1"/>
</dbReference>
<keyword evidence="3" id="KW-0813">Transport</keyword>
<dbReference type="EMBL" id="ABJB010021531">
    <property type="status" value="NOT_ANNOTATED_CDS"/>
    <property type="molecule type" value="Genomic_DNA"/>
</dbReference>
<keyword evidence="6" id="KW-0067">ATP-binding</keyword>
<dbReference type="InterPro" id="IPR013525">
    <property type="entry name" value="ABC2_TM"/>
</dbReference>
<keyword evidence="11" id="KW-0378">Hydrolase</keyword>
<comment type="similarity">
    <text evidence="2">Belongs to the ABC transporter superfamily. ABCG family. Eye pigment precursor importer (TC 3.A.1.204) subfamily.</text>
</comment>
<dbReference type="HOGENOM" id="CLU_000604_57_6_1"/>
<dbReference type="Gene3D" id="3.40.50.300">
    <property type="entry name" value="P-loop containing nucleotide triphosphate hydrolases"/>
    <property type="match status" value="1"/>
</dbReference>
<dbReference type="CDD" id="cd03213">
    <property type="entry name" value="ABCG_EPDR"/>
    <property type="match status" value="1"/>
</dbReference>
<dbReference type="EMBL" id="ABJB010515711">
    <property type="status" value="NOT_ANNOTATED_CDS"/>
    <property type="molecule type" value="Genomic_DNA"/>
</dbReference>
<evidence type="ECO:0000256" key="9">
    <source>
        <dbReference type="SAM" id="Phobius"/>
    </source>
</evidence>
<feature type="transmembrane region" description="Helical" evidence="9">
    <location>
        <begin position="351"/>
        <end position="373"/>
    </location>
</feature>
<dbReference type="EMBL" id="ABJB010479565">
    <property type="status" value="NOT_ANNOTATED_CDS"/>
    <property type="molecule type" value="Genomic_DNA"/>
</dbReference>
<dbReference type="SMART" id="SM00382">
    <property type="entry name" value="AAA"/>
    <property type="match status" value="1"/>
</dbReference>
<accession>B7PMR5</accession>
<dbReference type="VEuPathDB" id="VectorBase:ISCI006658"/>
<dbReference type="InterPro" id="IPR017871">
    <property type="entry name" value="ABC_transporter-like_CS"/>
</dbReference>
<feature type="domain" description="ABC transporter" evidence="10">
    <location>
        <begin position="1"/>
        <end position="224"/>
    </location>
</feature>
<evidence type="ECO:0000256" key="5">
    <source>
        <dbReference type="ARBA" id="ARBA00022741"/>
    </source>
</evidence>
<dbReference type="VEuPathDB" id="VectorBase:ISCW006658"/>
<dbReference type="EMBL" id="DS748934">
    <property type="protein sequence ID" value="EEC07887.1"/>
    <property type="molecule type" value="Genomic_DNA"/>
</dbReference>
<dbReference type="GO" id="GO:0016887">
    <property type="term" value="F:ATP hydrolysis activity"/>
    <property type="evidence" value="ECO:0007669"/>
    <property type="project" value="InterPro"/>
</dbReference>
<proteinExistence type="evidence at protein level"/>
<feature type="transmembrane region" description="Helical" evidence="9">
    <location>
        <begin position="460"/>
        <end position="478"/>
    </location>
</feature>
<name>B7PMR5_IXOSC</name>
<dbReference type="EMBL" id="ABJB010601194">
    <property type="status" value="NOT_ANNOTATED_CDS"/>
    <property type="molecule type" value="Genomic_DNA"/>
</dbReference>
<dbReference type="InterPro" id="IPR003593">
    <property type="entry name" value="AAA+_ATPase"/>
</dbReference>
<reference evidence="11 13" key="1">
    <citation type="submission" date="2008-03" db="EMBL/GenBank/DDBJ databases">
        <title>Annotation of Ixodes scapularis.</title>
        <authorList>
            <consortium name="Ixodes scapularis Genome Project Consortium"/>
            <person name="Caler E."/>
            <person name="Hannick L.I."/>
            <person name="Bidwell S."/>
            <person name="Joardar V."/>
            <person name="Thiagarajan M."/>
            <person name="Amedeo P."/>
            <person name="Galinsky K.J."/>
            <person name="Schobel S."/>
            <person name="Inman J."/>
            <person name="Hostetler J."/>
            <person name="Miller J."/>
            <person name="Hammond M."/>
            <person name="Megy K."/>
            <person name="Lawson D."/>
            <person name="Kodira C."/>
            <person name="Sutton G."/>
            <person name="Meyer J."/>
            <person name="Hill C.A."/>
            <person name="Birren B."/>
            <person name="Nene V."/>
            <person name="Collins F."/>
            <person name="Alarcon-Chaidez F."/>
            <person name="Wikel S."/>
            <person name="Strausberg R."/>
        </authorList>
    </citation>
    <scope>NUCLEOTIDE SEQUENCE [LARGE SCALE GENOMIC DNA]</scope>
    <source>
        <strain evidence="13">Wikel</strain>
        <strain evidence="11">Wikel colony</strain>
    </source>
</reference>
<feature type="transmembrane region" description="Helical" evidence="9">
    <location>
        <begin position="542"/>
        <end position="564"/>
    </location>
</feature>
<evidence type="ECO:0000256" key="7">
    <source>
        <dbReference type="ARBA" id="ARBA00022989"/>
    </source>
</evidence>
<dbReference type="VEuPathDB" id="VectorBase:ISCP_037631"/>
<dbReference type="GO" id="GO:0140359">
    <property type="term" value="F:ABC-type transporter activity"/>
    <property type="evidence" value="ECO:0007669"/>
    <property type="project" value="InterPro"/>
</dbReference>
<keyword evidence="13" id="KW-1185">Reference proteome</keyword>
<keyword evidence="4 9" id="KW-0812">Transmembrane</keyword>
<feature type="transmembrane region" description="Helical" evidence="9">
    <location>
        <begin position="322"/>
        <end position="339"/>
    </location>
</feature>
<keyword evidence="8 9" id="KW-0472">Membrane</keyword>
<evidence type="ECO:0000313" key="13">
    <source>
        <dbReference type="Proteomes" id="UP000001555"/>
    </source>
</evidence>
<dbReference type="AlphaFoldDB" id="B7PMR5"/>
<dbReference type="FunFam" id="3.40.50.300:FF:001077">
    <property type="entry name" value="Uncharacterized protein, isoform A"/>
    <property type="match status" value="1"/>
</dbReference>
<protein>
    <submittedName>
        <fullName evidence="11 12">ABC transporter, putative</fullName>
        <ecNumber evidence="11">3.6.3.28</ecNumber>
    </submittedName>
</protein>
<dbReference type="EMBL" id="ABJB010486965">
    <property type="status" value="NOT_ANNOTATED_CDS"/>
    <property type="molecule type" value="Genomic_DNA"/>
</dbReference>
<dbReference type="Proteomes" id="UP000001555">
    <property type="component" value="Unassembled WGS sequence"/>
</dbReference>
<dbReference type="FunCoup" id="B7PMR5">
    <property type="interactions" value="238"/>
</dbReference>
<dbReference type="STRING" id="6945.B7PMR5"/>
<dbReference type="InterPro" id="IPR027417">
    <property type="entry name" value="P-loop_NTPase"/>
</dbReference>
<dbReference type="EC" id="3.6.3.28" evidence="11"/>
<dbReference type="Pfam" id="PF00005">
    <property type="entry name" value="ABC_tran"/>
    <property type="match status" value="1"/>
</dbReference>
<feature type="non-terminal residue" evidence="11">
    <location>
        <position position="1"/>
    </location>
</feature>
<evidence type="ECO:0000256" key="1">
    <source>
        <dbReference type="ARBA" id="ARBA00004141"/>
    </source>
</evidence>
<dbReference type="Pfam" id="PF01061">
    <property type="entry name" value="ABC2_membrane"/>
    <property type="match status" value="1"/>
</dbReference>
<keyword evidence="7 9" id="KW-1133">Transmembrane helix</keyword>
<dbReference type="PANTHER" id="PTHR48041:SF78">
    <property type="entry name" value="ABC TRANSPORTER EXPRESSED IN TRACHEA, ISOFORM A"/>
    <property type="match status" value="1"/>
</dbReference>
<gene>
    <name evidence="11" type="ORF">IscW_ISCW006658</name>
</gene>
<dbReference type="InterPro" id="IPR003439">
    <property type="entry name" value="ABC_transporter-like_ATP-bd"/>
</dbReference>
<evidence type="ECO:0000256" key="3">
    <source>
        <dbReference type="ARBA" id="ARBA00022448"/>
    </source>
</evidence>
<evidence type="ECO:0000256" key="4">
    <source>
        <dbReference type="ARBA" id="ARBA00022692"/>
    </source>
</evidence>
<feature type="transmembrane region" description="Helical" evidence="9">
    <location>
        <begin position="426"/>
        <end position="448"/>
    </location>
</feature>
<dbReference type="EMBL" id="ABJB010339236">
    <property type="status" value="NOT_ANNOTATED_CDS"/>
    <property type="molecule type" value="Genomic_DNA"/>
</dbReference>
<keyword evidence="14" id="KW-1267">Proteomics identification</keyword>
<dbReference type="GO" id="GO:0005524">
    <property type="term" value="F:ATP binding"/>
    <property type="evidence" value="ECO:0007669"/>
    <property type="project" value="UniProtKB-KW"/>
</dbReference>
<dbReference type="GO" id="GO:0042626">
    <property type="term" value="F:ATPase-coupled transmembrane transporter activity"/>
    <property type="evidence" value="ECO:0000318"/>
    <property type="project" value="GO_Central"/>
</dbReference>
<evidence type="ECO:0000313" key="12">
    <source>
        <dbReference type="EnsemblMetazoa" id="ISCW006658-PA"/>
    </source>
</evidence>
<organism>
    <name type="scientific">Ixodes scapularis</name>
    <name type="common">Black-legged tick</name>
    <name type="synonym">Deer tick</name>
    <dbReference type="NCBI Taxonomy" id="6945"/>
    <lineage>
        <taxon>Eukaryota</taxon>
        <taxon>Metazoa</taxon>
        <taxon>Ecdysozoa</taxon>
        <taxon>Arthropoda</taxon>
        <taxon>Chelicerata</taxon>
        <taxon>Arachnida</taxon>
        <taxon>Acari</taxon>
        <taxon>Parasitiformes</taxon>
        <taxon>Ixodida</taxon>
        <taxon>Ixodoidea</taxon>
        <taxon>Ixodidae</taxon>
        <taxon>Ixodinae</taxon>
        <taxon>Ixodes</taxon>
    </lineage>
</organism>
<sequence>AEKRALISHMYGKAEPGTLTAIMGPSGAGKTTLMNVLSGHYDKGYEGEVQVNGWVRDTELFNQQSCYVMQDDCLLPELTVREALTMSLQLRIPSLNRSKREQLVGEAITRWGLDACQNTRTSSLSGGQRKRLAISQELISNPPVIFLDEPTSGLDSISALRCVLVMRSLAAAGHTVLCSIHNPSAKLFSHFDRLYMISEGLCIYNGPVDKLLHFLSAQNLHCPLYHNPADFITEIASGEYGNLNRQLAKSFTPDSSEECNKKTLDHPVLTAYAIFSLFCIQEKAEECELHKVRVDSFHQFLILVKRCFFCVIRNKVTTQLRVVSYVSFAIMLTMLYYDVGNNATRVISNAALFLLCLTIALFQSAMPTVLIFPTEMSVLLREHRNCWYSPSMYYIARIMTEMPFTICGPLIMMVALYWSTSQPPDLWRAATVILFTIQVGSVSQGLALMVSAASSIQTSVFLVLPAASPSFLFSGFFVQQTHIHIAFRWIMYTSHLYHGLQGILEALYGHGRPELECEDGELCFLSDPKEVLRSLGVEDIRLYLRFFILLGMDLLFRLTAFLILKWRLRRKR</sequence>
<dbReference type="SUPFAM" id="SSF52540">
    <property type="entry name" value="P-loop containing nucleoside triphosphate hydrolases"/>
    <property type="match status" value="1"/>
</dbReference>
<evidence type="ECO:0000256" key="2">
    <source>
        <dbReference type="ARBA" id="ARBA00005814"/>
    </source>
</evidence>
<dbReference type="OrthoDB" id="6716308at2759"/>
<dbReference type="EMBL" id="ABJB010301110">
    <property type="status" value="NOT_ANNOTATED_CDS"/>
    <property type="molecule type" value="Genomic_DNA"/>
</dbReference>
<dbReference type="PaxDb" id="6945-B7PMR5"/>